<sequence>MLRRRPPDAWLALLVLDQRDGDGIGFTHHLDRYGVAVIDPASRAQQFQCEQAALARAHAQLALLAARLHLVGDEVLHDACRSNILGQCLDAGRRFAAHVVR</sequence>
<evidence type="ECO:0000313" key="1">
    <source>
        <dbReference type="EMBL" id="SAL83454.1"/>
    </source>
</evidence>
<evidence type="ECO:0000313" key="2">
    <source>
        <dbReference type="Proteomes" id="UP000054770"/>
    </source>
</evidence>
<organism evidence="1 2">
    <name type="scientific">Caballeronia choica</name>
    <dbReference type="NCBI Taxonomy" id="326476"/>
    <lineage>
        <taxon>Bacteria</taxon>
        <taxon>Pseudomonadati</taxon>
        <taxon>Pseudomonadota</taxon>
        <taxon>Betaproteobacteria</taxon>
        <taxon>Burkholderiales</taxon>
        <taxon>Burkholderiaceae</taxon>
        <taxon>Caballeronia</taxon>
    </lineage>
</organism>
<dbReference type="EMBL" id="FCON02000138">
    <property type="protein sequence ID" value="SAL83454.1"/>
    <property type="molecule type" value="Genomic_DNA"/>
</dbReference>
<protein>
    <submittedName>
        <fullName evidence="1">Uncharacterized protein</fullName>
    </submittedName>
</protein>
<keyword evidence="2" id="KW-1185">Reference proteome</keyword>
<gene>
    <name evidence="1" type="ORF">AWB68_06915</name>
</gene>
<dbReference type="Proteomes" id="UP000054770">
    <property type="component" value="Unassembled WGS sequence"/>
</dbReference>
<dbReference type="AlphaFoldDB" id="A0A158KQU4"/>
<accession>A0A158KQU4</accession>
<reference evidence="1" key="1">
    <citation type="submission" date="2016-01" db="EMBL/GenBank/DDBJ databases">
        <authorList>
            <person name="Peeters C."/>
        </authorList>
    </citation>
    <scope>NUCLEOTIDE SEQUENCE [LARGE SCALE GENOMIC DNA]</scope>
    <source>
        <strain evidence="1">LMG 22940</strain>
    </source>
</reference>
<proteinExistence type="predicted"/>
<name>A0A158KQU4_9BURK</name>
<comment type="caution">
    <text evidence="1">The sequence shown here is derived from an EMBL/GenBank/DDBJ whole genome shotgun (WGS) entry which is preliminary data.</text>
</comment>